<keyword evidence="2" id="KW-1185">Reference proteome</keyword>
<comment type="caution">
    <text evidence="1">The sequence shown here is derived from an EMBL/GenBank/DDBJ whole genome shotgun (WGS) entry which is preliminary data.</text>
</comment>
<name>A0A199NUR1_9MICC</name>
<organism evidence="1 2">
    <name type="scientific">Rothia kristinae</name>
    <dbReference type="NCBI Taxonomy" id="37923"/>
    <lineage>
        <taxon>Bacteria</taxon>
        <taxon>Bacillati</taxon>
        <taxon>Actinomycetota</taxon>
        <taxon>Actinomycetes</taxon>
        <taxon>Micrococcales</taxon>
        <taxon>Micrococcaceae</taxon>
        <taxon>Rothia</taxon>
    </lineage>
</organism>
<evidence type="ECO:0000313" key="2">
    <source>
        <dbReference type="Proteomes" id="UP000053171"/>
    </source>
</evidence>
<gene>
    <name evidence="1" type="ORF">AN277_0201480</name>
</gene>
<accession>A0A199NUR1</accession>
<protein>
    <submittedName>
        <fullName evidence="1">Uncharacterized protein</fullName>
    </submittedName>
</protein>
<proteinExistence type="predicted"/>
<reference evidence="1" key="1">
    <citation type="submission" date="2016-06" db="EMBL/GenBank/DDBJ databases">
        <title>Identification of putative biosynthetic pathways for the production of bioactive secondary metabolites by the marine actinomycete Kocuria kristinae RUTW2-3.</title>
        <authorList>
            <person name="Waterworth S.C."/>
            <person name="Walmsley T.A."/>
            <person name="Matongo T."/>
            <person name="Davies-Coleman M.T."/>
            <person name="Dorrington R.A."/>
        </authorList>
    </citation>
    <scope>NUCLEOTIDE SEQUENCE [LARGE SCALE GENOMIC DNA]</scope>
    <source>
        <strain evidence="1">RUTW2-3</strain>
    </source>
</reference>
<dbReference type="Proteomes" id="UP000053171">
    <property type="component" value="Unassembled WGS sequence"/>
</dbReference>
<dbReference type="EMBL" id="LJBJ02000002">
    <property type="protein sequence ID" value="OAX52657.1"/>
    <property type="molecule type" value="Genomic_DNA"/>
</dbReference>
<sequence>MQRTFQVDRYMPKTAAQARVVARLDGDGVLRYREDRALWGANNWQFVTVRVPADASKARLKGAVTARRALRSVAV</sequence>
<evidence type="ECO:0000313" key="1">
    <source>
        <dbReference type="EMBL" id="OAX52657.1"/>
    </source>
</evidence>
<dbReference type="AlphaFoldDB" id="A0A199NUR1"/>